<feature type="binding site" evidence="2">
    <location>
        <begin position="283"/>
        <end position="290"/>
    </location>
    <ligand>
        <name>ATP</name>
        <dbReference type="ChEBI" id="CHEBI:30616"/>
    </ligand>
</feature>
<evidence type="ECO:0000259" key="3">
    <source>
        <dbReference type="PROSITE" id="PS51459"/>
    </source>
</evidence>
<dbReference type="EMBL" id="HBIC01026518">
    <property type="protein sequence ID" value="CAE0284363.1"/>
    <property type="molecule type" value="Transcribed_RNA"/>
</dbReference>
<name>A0A7S3M5M8_9STRA</name>
<protein>
    <recommendedName>
        <fullName evidence="3">Fido domain-containing protein</fullName>
    </recommendedName>
</protein>
<sequence>MTDRVRFSCLRVNDSLYRSYMPAEEESVWSVRISSIVGCEWQAFIKDIKVRLLSKSIHKGKFKGFLVNGRLLQAFDLSREFLESAGDIRLVIENLDLSYAEVVSVMESKKAVFESLVEMSSGEEILAFNMRVARELAYTSDKIEGTTIEEGEAKANLEHFRDELPEQQQDPDHIEMRNHMLTVVDLVFTMKDKPIQSINVDYMLTLHRALDLFHMRPEYKGVFRDVDVTIATGPNPGFTRHTDVPRAVDAMLQQLHSMSCNTDTLHVAAWLHFQFVQIHPFADGNGRVGRLLMNTFLLQRGFPLVCIHPNIREIYFQSLKVARRIENGALSLPAGTSSPYDFLKRILVEFTVRSLDIGISMLSLHLQEGQEDVV</sequence>
<dbReference type="Pfam" id="PF02661">
    <property type="entry name" value="Fic"/>
    <property type="match status" value="1"/>
</dbReference>
<dbReference type="PROSITE" id="PS51459">
    <property type="entry name" value="FIDO"/>
    <property type="match status" value="1"/>
</dbReference>
<dbReference type="InterPro" id="IPR036597">
    <property type="entry name" value="Fido-like_dom_sf"/>
</dbReference>
<gene>
    <name evidence="4" type="ORF">SELO1098_LOCUS13204</name>
</gene>
<proteinExistence type="predicted"/>
<accession>A0A7S3M5M8</accession>
<evidence type="ECO:0000256" key="2">
    <source>
        <dbReference type="PIRSR" id="PIRSR640198-2"/>
    </source>
</evidence>
<keyword evidence="2" id="KW-0547">Nucleotide-binding</keyword>
<reference evidence="4" key="1">
    <citation type="submission" date="2021-01" db="EMBL/GenBank/DDBJ databases">
        <authorList>
            <person name="Corre E."/>
            <person name="Pelletier E."/>
            <person name="Niang G."/>
            <person name="Scheremetjew M."/>
            <person name="Finn R."/>
            <person name="Kale V."/>
            <person name="Holt S."/>
            <person name="Cochrane G."/>
            <person name="Meng A."/>
            <person name="Brown T."/>
            <person name="Cohen L."/>
        </authorList>
    </citation>
    <scope>NUCLEOTIDE SEQUENCE</scope>
    <source>
        <strain evidence="4">CCAP 955/1</strain>
    </source>
</reference>
<dbReference type="AlphaFoldDB" id="A0A7S3M5M8"/>
<keyword evidence="2" id="KW-0067">ATP-binding</keyword>
<feature type="domain" description="Fido" evidence="3">
    <location>
        <begin position="198"/>
        <end position="345"/>
    </location>
</feature>
<dbReference type="PANTHER" id="PTHR13504">
    <property type="entry name" value="FIDO DOMAIN-CONTAINING PROTEIN DDB_G0283145"/>
    <property type="match status" value="1"/>
</dbReference>
<dbReference type="SUPFAM" id="SSF140931">
    <property type="entry name" value="Fic-like"/>
    <property type="match status" value="1"/>
</dbReference>
<dbReference type="InterPro" id="IPR003812">
    <property type="entry name" value="Fido"/>
</dbReference>
<organism evidence="4">
    <name type="scientific">Spumella elongata</name>
    <dbReference type="NCBI Taxonomy" id="89044"/>
    <lineage>
        <taxon>Eukaryota</taxon>
        <taxon>Sar</taxon>
        <taxon>Stramenopiles</taxon>
        <taxon>Ochrophyta</taxon>
        <taxon>Chrysophyceae</taxon>
        <taxon>Chromulinales</taxon>
        <taxon>Chromulinaceae</taxon>
        <taxon>Spumella</taxon>
    </lineage>
</organism>
<dbReference type="InterPro" id="IPR040198">
    <property type="entry name" value="Fido_containing"/>
</dbReference>
<dbReference type="Gene3D" id="1.10.3290.10">
    <property type="entry name" value="Fido-like domain"/>
    <property type="match status" value="1"/>
</dbReference>
<dbReference type="GO" id="GO:0005524">
    <property type="term" value="F:ATP binding"/>
    <property type="evidence" value="ECO:0007669"/>
    <property type="project" value="UniProtKB-KW"/>
</dbReference>
<dbReference type="PANTHER" id="PTHR13504:SF38">
    <property type="entry name" value="FIDO DOMAIN-CONTAINING PROTEIN"/>
    <property type="match status" value="1"/>
</dbReference>
<evidence type="ECO:0000256" key="1">
    <source>
        <dbReference type="PIRSR" id="PIRSR640198-1"/>
    </source>
</evidence>
<evidence type="ECO:0000313" key="4">
    <source>
        <dbReference type="EMBL" id="CAE0284363.1"/>
    </source>
</evidence>
<feature type="active site" evidence="1">
    <location>
        <position position="279"/>
    </location>
</feature>